<protein>
    <submittedName>
        <fullName evidence="6">Serine-type d-ala-d-ala carboxypeptidase</fullName>
    </submittedName>
</protein>
<dbReference type="PANTHER" id="PTHR46825:SF11">
    <property type="entry name" value="PENICILLIN-BINDING PROTEIN 4"/>
    <property type="match status" value="1"/>
</dbReference>
<evidence type="ECO:0000256" key="3">
    <source>
        <dbReference type="SAM" id="MobiDB-lite"/>
    </source>
</evidence>
<evidence type="ECO:0000259" key="5">
    <source>
        <dbReference type="Pfam" id="PF00144"/>
    </source>
</evidence>
<dbReference type="Pfam" id="PF00144">
    <property type="entry name" value="Beta-lactamase"/>
    <property type="match status" value="1"/>
</dbReference>
<evidence type="ECO:0000256" key="1">
    <source>
        <dbReference type="ARBA" id="ARBA00004370"/>
    </source>
</evidence>
<comment type="caution">
    <text evidence="6">The sequence shown here is derived from an EMBL/GenBank/DDBJ whole genome shotgun (WGS) entry which is preliminary data.</text>
</comment>
<dbReference type="Proteomes" id="UP000051783">
    <property type="component" value="Unassembled WGS sequence"/>
</dbReference>
<keyword evidence="4" id="KW-0812">Transmembrane</keyword>
<keyword evidence="4" id="KW-1133">Transmembrane helix</keyword>
<dbReference type="STRING" id="942150.IV64_GL000356"/>
<proteinExistence type="predicted"/>
<reference evidence="6 7" key="1">
    <citation type="journal article" date="2015" name="Genome Announc.">
        <title>Expanding the biotechnology potential of lactobacilli through comparative genomics of 213 strains and associated genera.</title>
        <authorList>
            <person name="Sun Z."/>
            <person name="Harris H.M."/>
            <person name="McCann A."/>
            <person name="Guo C."/>
            <person name="Argimon S."/>
            <person name="Zhang W."/>
            <person name="Yang X."/>
            <person name="Jeffery I.B."/>
            <person name="Cooney J.C."/>
            <person name="Kagawa T.F."/>
            <person name="Liu W."/>
            <person name="Song Y."/>
            <person name="Salvetti E."/>
            <person name="Wrobel A."/>
            <person name="Rasinkangas P."/>
            <person name="Parkhill J."/>
            <person name="Rea M.C."/>
            <person name="O'Sullivan O."/>
            <person name="Ritari J."/>
            <person name="Douillard F.P."/>
            <person name="Paul Ross R."/>
            <person name="Yang R."/>
            <person name="Briner A.E."/>
            <person name="Felis G.E."/>
            <person name="de Vos W.M."/>
            <person name="Barrangou R."/>
            <person name="Klaenhammer T.R."/>
            <person name="Caufield P.W."/>
            <person name="Cui Y."/>
            <person name="Zhang H."/>
            <person name="O'Toole P.W."/>
        </authorList>
    </citation>
    <scope>NUCLEOTIDE SEQUENCE [LARGE SCALE GENOMIC DNA]</scope>
    <source>
        <strain evidence="6 7">LMG 26013</strain>
    </source>
</reference>
<dbReference type="EMBL" id="JQCL01000006">
    <property type="protein sequence ID" value="KRO14786.1"/>
    <property type="molecule type" value="Genomic_DNA"/>
</dbReference>
<sequence>MGGFGMKKKSWLVVLGIPGLLLIIGLGLWGSQQFNRQTQRAPKMARINSTRVVPKKKKPAPKKQPVQKPLPGQLTEAQAMSKIDALIKSHNIMGTLLVTTNGPAGVKTKTYGYADLSKNTRNTATEVYPLASLQKAVTATVVQHLINKGQLSMTTPLSKFYPQVPYANQITIRELLDHRSGIRMKETTPKSILPTEKAQIDFTLKHVLSTGNHAYFYTNANFTILAGVIRKVSHKSYMTMLQNVVIRPLGLKHTFGYDEIPGNIVNPLAYRLTNGLSQGTILSKPLQSSELGCGSLYMSVGDYYKFMYQLQSGELLGQAGLAELTNNFAFQYSGGVYYQPNGHIRVGGNDNEFHTYYMGTRDGKVALVLFENQGVFSTDNQVAYEIQDILMQTVKF</sequence>
<organism evidence="6 7">
    <name type="scientific">Lactiplantibacillus xiangfangensis</name>
    <dbReference type="NCBI Taxonomy" id="942150"/>
    <lineage>
        <taxon>Bacteria</taxon>
        <taxon>Bacillati</taxon>
        <taxon>Bacillota</taxon>
        <taxon>Bacilli</taxon>
        <taxon>Lactobacillales</taxon>
        <taxon>Lactobacillaceae</taxon>
        <taxon>Lactiplantibacillus</taxon>
    </lineage>
</organism>
<dbReference type="Gene3D" id="3.40.710.10">
    <property type="entry name" value="DD-peptidase/beta-lactamase superfamily"/>
    <property type="match status" value="1"/>
</dbReference>
<keyword evidence="2 4" id="KW-0472">Membrane</keyword>
<comment type="subcellular location">
    <subcellularLocation>
        <location evidence="1">Membrane</location>
    </subcellularLocation>
</comment>
<gene>
    <name evidence="6" type="ORF">IV64_GL000356</name>
</gene>
<dbReference type="SUPFAM" id="SSF56601">
    <property type="entry name" value="beta-lactamase/transpeptidase-like"/>
    <property type="match status" value="1"/>
</dbReference>
<accession>A0A0R2MR76</accession>
<evidence type="ECO:0000313" key="6">
    <source>
        <dbReference type="EMBL" id="KRO14786.1"/>
    </source>
</evidence>
<dbReference type="GO" id="GO:0004180">
    <property type="term" value="F:carboxypeptidase activity"/>
    <property type="evidence" value="ECO:0007669"/>
    <property type="project" value="UniProtKB-KW"/>
</dbReference>
<feature type="region of interest" description="Disordered" evidence="3">
    <location>
        <begin position="50"/>
        <end position="72"/>
    </location>
</feature>
<dbReference type="PATRIC" id="fig|942150.3.peg.363"/>
<keyword evidence="7" id="KW-1185">Reference proteome</keyword>
<dbReference type="PANTHER" id="PTHR46825">
    <property type="entry name" value="D-ALANYL-D-ALANINE-CARBOXYPEPTIDASE/ENDOPEPTIDASE AMPH"/>
    <property type="match status" value="1"/>
</dbReference>
<dbReference type="InterPro" id="IPR050491">
    <property type="entry name" value="AmpC-like"/>
</dbReference>
<keyword evidence="6" id="KW-0645">Protease</keyword>
<keyword evidence="6" id="KW-0121">Carboxypeptidase</keyword>
<dbReference type="AlphaFoldDB" id="A0A0R2MR76"/>
<evidence type="ECO:0000256" key="2">
    <source>
        <dbReference type="ARBA" id="ARBA00023136"/>
    </source>
</evidence>
<dbReference type="InterPro" id="IPR001466">
    <property type="entry name" value="Beta-lactam-related"/>
</dbReference>
<dbReference type="InterPro" id="IPR012338">
    <property type="entry name" value="Beta-lactam/transpept-like"/>
</dbReference>
<evidence type="ECO:0000313" key="7">
    <source>
        <dbReference type="Proteomes" id="UP000051783"/>
    </source>
</evidence>
<dbReference type="GO" id="GO:0016020">
    <property type="term" value="C:membrane"/>
    <property type="evidence" value="ECO:0007669"/>
    <property type="project" value="UniProtKB-SubCell"/>
</dbReference>
<feature type="transmembrane region" description="Helical" evidence="4">
    <location>
        <begin position="12"/>
        <end position="30"/>
    </location>
</feature>
<feature type="domain" description="Beta-lactamase-related" evidence="5">
    <location>
        <begin position="82"/>
        <end position="379"/>
    </location>
</feature>
<keyword evidence="6" id="KW-0378">Hydrolase</keyword>
<evidence type="ECO:0000256" key="4">
    <source>
        <dbReference type="SAM" id="Phobius"/>
    </source>
</evidence>
<name>A0A0R2MR76_9LACO</name>